<dbReference type="EMBL" id="JACSDY010000021">
    <property type="protein sequence ID" value="KAF7394175.1"/>
    <property type="molecule type" value="Genomic_DNA"/>
</dbReference>
<name>A0A834N380_VESPE</name>
<proteinExistence type="predicted"/>
<accession>A0A834N380</accession>
<keyword evidence="3" id="KW-1185">Reference proteome</keyword>
<feature type="compositionally biased region" description="Basic and acidic residues" evidence="1">
    <location>
        <begin position="103"/>
        <end position="115"/>
    </location>
</feature>
<gene>
    <name evidence="2" type="ORF">H0235_016770</name>
</gene>
<evidence type="ECO:0000313" key="2">
    <source>
        <dbReference type="EMBL" id="KAF7394175.1"/>
    </source>
</evidence>
<dbReference type="AlphaFoldDB" id="A0A834N380"/>
<organism evidence="2 3">
    <name type="scientific">Vespula pensylvanica</name>
    <name type="common">Western yellow jacket</name>
    <name type="synonym">Wasp</name>
    <dbReference type="NCBI Taxonomy" id="30213"/>
    <lineage>
        <taxon>Eukaryota</taxon>
        <taxon>Metazoa</taxon>
        <taxon>Ecdysozoa</taxon>
        <taxon>Arthropoda</taxon>
        <taxon>Hexapoda</taxon>
        <taxon>Insecta</taxon>
        <taxon>Pterygota</taxon>
        <taxon>Neoptera</taxon>
        <taxon>Endopterygota</taxon>
        <taxon>Hymenoptera</taxon>
        <taxon>Apocrita</taxon>
        <taxon>Aculeata</taxon>
        <taxon>Vespoidea</taxon>
        <taxon>Vespidae</taxon>
        <taxon>Vespinae</taxon>
        <taxon>Vespula</taxon>
    </lineage>
</organism>
<evidence type="ECO:0000256" key="1">
    <source>
        <dbReference type="SAM" id="MobiDB-lite"/>
    </source>
</evidence>
<dbReference type="Proteomes" id="UP000600918">
    <property type="component" value="Unassembled WGS sequence"/>
</dbReference>
<evidence type="ECO:0000313" key="3">
    <source>
        <dbReference type="Proteomes" id="UP000600918"/>
    </source>
</evidence>
<protein>
    <submittedName>
        <fullName evidence="2">Uncharacterized protein</fullName>
    </submittedName>
</protein>
<feature type="region of interest" description="Disordered" evidence="1">
    <location>
        <begin position="92"/>
        <end position="115"/>
    </location>
</feature>
<comment type="caution">
    <text evidence="2">The sequence shown here is derived from an EMBL/GenBank/DDBJ whole genome shotgun (WGS) entry which is preliminary data.</text>
</comment>
<sequence>MHRLEEANGNYVRSRNGPVFEQIELPRTTGRAEPLFSGLAERTTTWRNVETAKRAIEDVCRNRLFFDGVVDDALRPPRRFEGPQAASRYRIDLRRGTRPPRQQPEERNKAISEKETRQIDTCPGFLLSEKSHGIARKTLGDLILLDDRGKEGPEIVRKEIGYCSPKS</sequence>
<reference evidence="2" key="1">
    <citation type="journal article" date="2020" name="G3 (Bethesda)">
        <title>High-Quality Assemblies for Three Invasive Social Wasps from the &lt;i&gt;Vespula&lt;/i&gt; Genus.</title>
        <authorList>
            <person name="Harrop T.W.R."/>
            <person name="Guhlin J."/>
            <person name="McLaughlin G.M."/>
            <person name="Permina E."/>
            <person name="Stockwell P."/>
            <person name="Gilligan J."/>
            <person name="Le Lec M.F."/>
            <person name="Gruber M.A.M."/>
            <person name="Quinn O."/>
            <person name="Lovegrove M."/>
            <person name="Duncan E.J."/>
            <person name="Remnant E.J."/>
            <person name="Van Eeckhoven J."/>
            <person name="Graham B."/>
            <person name="Knapp R.A."/>
            <person name="Langford K.W."/>
            <person name="Kronenberg Z."/>
            <person name="Press M.O."/>
            <person name="Eacker S.M."/>
            <person name="Wilson-Rankin E.E."/>
            <person name="Purcell J."/>
            <person name="Lester P.J."/>
            <person name="Dearden P.K."/>
        </authorList>
    </citation>
    <scope>NUCLEOTIDE SEQUENCE</scope>
    <source>
        <strain evidence="2">Volc-1</strain>
    </source>
</reference>